<comment type="similarity">
    <text evidence="1">Belongs to the bacterial ribosomal protein bL28 family.</text>
</comment>
<accession>A0A0G0USF2</accession>
<comment type="caution">
    <text evidence="5">The sequence shown here is derived from an EMBL/GenBank/DDBJ whole genome shotgun (WGS) entry which is preliminary data.</text>
</comment>
<reference evidence="5 6" key="1">
    <citation type="journal article" date="2015" name="Nature">
        <title>rRNA introns, odd ribosomes, and small enigmatic genomes across a large radiation of phyla.</title>
        <authorList>
            <person name="Brown C.T."/>
            <person name="Hug L.A."/>
            <person name="Thomas B.C."/>
            <person name="Sharon I."/>
            <person name="Castelle C.J."/>
            <person name="Singh A."/>
            <person name="Wilkins M.J."/>
            <person name="Williams K.H."/>
            <person name="Banfield J.F."/>
        </authorList>
    </citation>
    <scope>NUCLEOTIDE SEQUENCE [LARGE SCALE GENOMIC DNA]</scope>
</reference>
<feature type="region of interest" description="Disordered" evidence="4">
    <location>
        <begin position="1"/>
        <end position="21"/>
    </location>
</feature>
<sequence length="58" mass="6437">MAKKCGVCGRGSTKDASRSHSNIKTIKRQYLNLQVKKVNGQRLAVCAKCIKTMAKKKK</sequence>
<evidence type="ECO:0000256" key="3">
    <source>
        <dbReference type="ARBA" id="ARBA00023274"/>
    </source>
</evidence>
<dbReference type="InterPro" id="IPR037147">
    <property type="entry name" value="Ribosomal_bL28_sf"/>
</dbReference>
<dbReference type="Proteomes" id="UP000034190">
    <property type="component" value="Unassembled WGS sequence"/>
</dbReference>
<dbReference type="GO" id="GO:0003735">
    <property type="term" value="F:structural constituent of ribosome"/>
    <property type="evidence" value="ECO:0007669"/>
    <property type="project" value="InterPro"/>
</dbReference>
<name>A0A0G0USF2_9BACT</name>
<protein>
    <recommendedName>
        <fullName evidence="7">50S ribosomal protein L28</fullName>
    </recommendedName>
</protein>
<evidence type="ECO:0000313" key="6">
    <source>
        <dbReference type="Proteomes" id="UP000034190"/>
    </source>
</evidence>
<dbReference type="AlphaFoldDB" id="A0A0G0USF2"/>
<keyword evidence="3" id="KW-0687">Ribonucleoprotein</keyword>
<evidence type="ECO:0008006" key="7">
    <source>
        <dbReference type="Google" id="ProtNLM"/>
    </source>
</evidence>
<dbReference type="GO" id="GO:0005840">
    <property type="term" value="C:ribosome"/>
    <property type="evidence" value="ECO:0007669"/>
    <property type="project" value="UniProtKB-KW"/>
</dbReference>
<dbReference type="EMBL" id="LCAP01000003">
    <property type="protein sequence ID" value="KKR91643.1"/>
    <property type="molecule type" value="Genomic_DNA"/>
</dbReference>
<proteinExistence type="inferred from homology"/>
<evidence type="ECO:0000313" key="5">
    <source>
        <dbReference type="EMBL" id="KKR91643.1"/>
    </source>
</evidence>
<dbReference type="SUPFAM" id="SSF143800">
    <property type="entry name" value="L28p-like"/>
    <property type="match status" value="1"/>
</dbReference>
<dbReference type="GO" id="GO:1990904">
    <property type="term" value="C:ribonucleoprotein complex"/>
    <property type="evidence" value="ECO:0007669"/>
    <property type="project" value="UniProtKB-KW"/>
</dbReference>
<dbReference type="InterPro" id="IPR026569">
    <property type="entry name" value="Ribosomal_bL28"/>
</dbReference>
<organism evidence="5 6">
    <name type="scientific">Candidatus Falkowbacteria bacterium GW2011_GWA2_41_14</name>
    <dbReference type="NCBI Taxonomy" id="1618635"/>
    <lineage>
        <taxon>Bacteria</taxon>
        <taxon>Candidatus Falkowiibacteriota</taxon>
    </lineage>
</organism>
<dbReference type="Pfam" id="PF00830">
    <property type="entry name" value="Ribosomal_L28"/>
    <property type="match status" value="1"/>
</dbReference>
<dbReference type="Gene3D" id="2.30.170.40">
    <property type="entry name" value="Ribosomal protein L28/L24"/>
    <property type="match status" value="1"/>
</dbReference>
<evidence type="ECO:0000256" key="1">
    <source>
        <dbReference type="ARBA" id="ARBA00008760"/>
    </source>
</evidence>
<gene>
    <name evidence="5" type="ORF">UU43_C0003G0011</name>
</gene>
<dbReference type="InterPro" id="IPR034704">
    <property type="entry name" value="Ribosomal_bL28/bL31-like_sf"/>
</dbReference>
<evidence type="ECO:0000256" key="4">
    <source>
        <dbReference type="SAM" id="MobiDB-lite"/>
    </source>
</evidence>
<evidence type="ECO:0000256" key="2">
    <source>
        <dbReference type="ARBA" id="ARBA00022980"/>
    </source>
</evidence>
<keyword evidence="2" id="KW-0689">Ribosomal protein</keyword>